<dbReference type="InterPro" id="IPR025558">
    <property type="entry name" value="DUF4283"/>
</dbReference>
<evidence type="ECO:0000313" key="4">
    <source>
        <dbReference type="EMBL" id="KAG5585227.1"/>
    </source>
</evidence>
<evidence type="ECO:0008006" key="6">
    <source>
        <dbReference type="Google" id="ProtNLM"/>
    </source>
</evidence>
<feature type="domain" description="Endonuclease/exonuclease/phosphatase" evidence="2">
    <location>
        <begin position="585"/>
        <end position="741"/>
    </location>
</feature>
<dbReference type="EMBL" id="JACXVP010000009">
    <property type="protein sequence ID" value="KAG5585227.1"/>
    <property type="molecule type" value="Genomic_DNA"/>
</dbReference>
<evidence type="ECO:0000256" key="1">
    <source>
        <dbReference type="SAM" id="MobiDB-lite"/>
    </source>
</evidence>
<accession>A0A9J5XA67</accession>
<evidence type="ECO:0000313" key="5">
    <source>
        <dbReference type="Proteomes" id="UP000824120"/>
    </source>
</evidence>
<dbReference type="AlphaFoldDB" id="A0A9J5XA67"/>
<keyword evidence="5" id="KW-1185">Reference proteome</keyword>
<dbReference type="GO" id="GO:0003824">
    <property type="term" value="F:catalytic activity"/>
    <property type="evidence" value="ECO:0007669"/>
    <property type="project" value="InterPro"/>
</dbReference>
<dbReference type="Proteomes" id="UP000824120">
    <property type="component" value="Chromosome 9"/>
</dbReference>
<sequence>MEWISSIMREASKAKGNTVRRWKKKDDFTEIYCARNFNKYGRYISLINVRGKRRAVIIVPELSFNSGWSGIAEKIGRFIHETHRLVDSNIPYVDMLKSSKWTNKGRKDMPEKIIKRGGRICINRDANIQSEVLKKSLVGKFMTSKEEAPTLTEVKRWASSLWKKVHGLNIYDMGEGNSGTNSRRGLGIEKLAGENAVVESNGVCVSRGDRTNAIWIRVVGLPLHFWEHHTFKVIGDFYGGWMETEEETQLRNHLKWARIKTKGNGSDVPKEVTIDDGVDGSSSEGDRRRKQHSKLKRFPFDGPKVFVEDSVVLRGAADKAIQPCAMVETRGENFRTPNVDLGLRVSSNKSLNADLGFREKNKEVAHDGHMPFNEGMNEIKILASQFLEALSHWESSSKLPQGENSTEKGLTLMEIQGEKLDIHQETASQNMIDESGVMQLQEKGDCSMETDAGCEEQNMQIHDVEPVAMNTPRKTNREVKIQQIQKIHDAELVSIQSPGDQTDTEVEASNWISSHILELSRTYGVVFEGFRGETHALLMKLDERNRGMEKKGENSKATTSRHRGIGKNKLKNLQGINKISIRNLVKSSLLKWRADVYCFQETKISKDVDRIAKQLWASRWMRCGYIEADGSTVQNGFCWFLTGVYAPHTRTGKLECWEEIDPVRELCGGPWVTGGDFNTVRVMAERRGCRRITNVMTDFSRWIEDMELHDPCLRGGNFTWFRGPNHHSADRLDRFLYSTEWDEQFRNIRQQIMLRVISNHSPIMLQCGDWEQRKPYFKFEN</sequence>
<evidence type="ECO:0000259" key="2">
    <source>
        <dbReference type="Pfam" id="PF03372"/>
    </source>
</evidence>
<dbReference type="Gene3D" id="3.60.10.10">
    <property type="entry name" value="Endonuclease/exonuclease/phosphatase"/>
    <property type="match status" value="1"/>
</dbReference>
<dbReference type="SUPFAM" id="SSF56219">
    <property type="entry name" value="DNase I-like"/>
    <property type="match status" value="1"/>
</dbReference>
<dbReference type="InterPro" id="IPR005135">
    <property type="entry name" value="Endo/exonuclease/phosphatase"/>
</dbReference>
<comment type="caution">
    <text evidence="4">The sequence shown here is derived from an EMBL/GenBank/DDBJ whole genome shotgun (WGS) entry which is preliminary data.</text>
</comment>
<dbReference type="Pfam" id="PF14111">
    <property type="entry name" value="DUF4283"/>
    <property type="match status" value="1"/>
</dbReference>
<dbReference type="InterPro" id="IPR036691">
    <property type="entry name" value="Endo/exonu/phosph_ase_sf"/>
</dbReference>
<name>A0A9J5XA67_SOLCO</name>
<reference evidence="4 5" key="1">
    <citation type="submission" date="2020-09" db="EMBL/GenBank/DDBJ databases">
        <title>De no assembly of potato wild relative species, Solanum commersonii.</title>
        <authorList>
            <person name="Cho K."/>
        </authorList>
    </citation>
    <scope>NUCLEOTIDE SEQUENCE [LARGE SCALE GENOMIC DNA]</scope>
    <source>
        <strain evidence="4">LZ3.2</strain>
        <tissue evidence="4">Leaf</tissue>
    </source>
</reference>
<dbReference type="Pfam" id="PF03372">
    <property type="entry name" value="Exo_endo_phos"/>
    <property type="match status" value="1"/>
</dbReference>
<evidence type="ECO:0000259" key="3">
    <source>
        <dbReference type="Pfam" id="PF14111"/>
    </source>
</evidence>
<feature type="region of interest" description="Disordered" evidence="1">
    <location>
        <begin position="263"/>
        <end position="294"/>
    </location>
</feature>
<organism evidence="4 5">
    <name type="scientific">Solanum commersonii</name>
    <name type="common">Commerson's wild potato</name>
    <name type="synonym">Commerson's nightshade</name>
    <dbReference type="NCBI Taxonomy" id="4109"/>
    <lineage>
        <taxon>Eukaryota</taxon>
        <taxon>Viridiplantae</taxon>
        <taxon>Streptophyta</taxon>
        <taxon>Embryophyta</taxon>
        <taxon>Tracheophyta</taxon>
        <taxon>Spermatophyta</taxon>
        <taxon>Magnoliopsida</taxon>
        <taxon>eudicotyledons</taxon>
        <taxon>Gunneridae</taxon>
        <taxon>Pentapetalae</taxon>
        <taxon>asterids</taxon>
        <taxon>lamiids</taxon>
        <taxon>Solanales</taxon>
        <taxon>Solanaceae</taxon>
        <taxon>Solanoideae</taxon>
        <taxon>Solaneae</taxon>
        <taxon>Solanum</taxon>
    </lineage>
</organism>
<feature type="domain" description="DUF4283" evidence="3">
    <location>
        <begin position="130"/>
        <end position="176"/>
    </location>
</feature>
<dbReference type="PANTHER" id="PTHR34427">
    <property type="entry name" value="DUF4283 DOMAIN PROTEIN"/>
    <property type="match status" value="1"/>
</dbReference>
<dbReference type="OrthoDB" id="498125at2759"/>
<proteinExistence type="predicted"/>
<protein>
    <recommendedName>
        <fullName evidence="6">DUF4283 domain-containing protein</fullName>
    </recommendedName>
</protein>
<dbReference type="PANTHER" id="PTHR34427:SF10">
    <property type="entry name" value="DUF4283 DOMAIN-CONTAINING PROTEIN"/>
    <property type="match status" value="1"/>
</dbReference>
<gene>
    <name evidence="4" type="ORF">H5410_045661</name>
</gene>